<dbReference type="GO" id="GO:0015485">
    <property type="term" value="F:cholesterol binding"/>
    <property type="evidence" value="ECO:0007669"/>
    <property type="project" value="TreeGrafter"/>
</dbReference>
<name>A0A667X8X6_9TELE</name>
<feature type="domain" description="GRAM" evidence="1">
    <location>
        <begin position="30"/>
        <end position="96"/>
    </location>
</feature>
<dbReference type="Gene3D" id="2.30.29.30">
    <property type="entry name" value="Pleckstrin-homology domain (PH domain)/Phosphotyrosine-binding domain (PTB)"/>
    <property type="match status" value="1"/>
</dbReference>
<dbReference type="InParanoid" id="A0A667X8X6"/>
<keyword evidence="3" id="KW-1185">Reference proteome</keyword>
<dbReference type="GeneTree" id="ENSGT00940000158013"/>
<dbReference type="GO" id="GO:0005886">
    <property type="term" value="C:plasma membrane"/>
    <property type="evidence" value="ECO:0007669"/>
    <property type="project" value="TreeGrafter"/>
</dbReference>
<dbReference type="SMART" id="SM00568">
    <property type="entry name" value="GRAM"/>
    <property type="match status" value="1"/>
</dbReference>
<dbReference type="InterPro" id="IPR051482">
    <property type="entry name" value="Cholesterol_transport"/>
</dbReference>
<proteinExistence type="predicted"/>
<sequence length="199" mass="23067">NPPSPGIRIIQIFWINSPQAPPTTYKQRFEEFKRLFKEIPESERLIMDYPCALQRDILLQGRLYLSENWLCFYSNVFWGTKIILNLKYITTMSREKTARLIPNAIQISTSTEKVSQSTLSLFFTSFSAREKSYLGVFRLWQNTLMDKVRPGSAHLPPDTCRHTSIPSYQFDMQTVGTMSHSGAVTVPHSYLSHMHEEQP</sequence>
<dbReference type="InterPro" id="IPR004182">
    <property type="entry name" value="GRAM"/>
</dbReference>
<dbReference type="CDD" id="cd13220">
    <property type="entry name" value="PH-GRAM_GRAMDC"/>
    <property type="match status" value="1"/>
</dbReference>
<dbReference type="GO" id="GO:0032366">
    <property type="term" value="P:intracellular sterol transport"/>
    <property type="evidence" value="ECO:0007669"/>
    <property type="project" value="TreeGrafter"/>
</dbReference>
<dbReference type="InterPro" id="IPR011993">
    <property type="entry name" value="PH-like_dom_sf"/>
</dbReference>
<organism evidence="2 3">
    <name type="scientific">Myripristis murdjan</name>
    <name type="common">pinecone soldierfish</name>
    <dbReference type="NCBI Taxonomy" id="586833"/>
    <lineage>
        <taxon>Eukaryota</taxon>
        <taxon>Metazoa</taxon>
        <taxon>Chordata</taxon>
        <taxon>Craniata</taxon>
        <taxon>Vertebrata</taxon>
        <taxon>Euteleostomi</taxon>
        <taxon>Actinopterygii</taxon>
        <taxon>Neopterygii</taxon>
        <taxon>Teleostei</taxon>
        <taxon>Neoteleostei</taxon>
        <taxon>Acanthomorphata</taxon>
        <taxon>Holocentriformes</taxon>
        <taxon>Holocentridae</taxon>
        <taxon>Myripristis</taxon>
    </lineage>
</organism>
<dbReference type="Pfam" id="PF02893">
    <property type="entry name" value="GRAM"/>
    <property type="match status" value="1"/>
</dbReference>
<evidence type="ECO:0000313" key="2">
    <source>
        <dbReference type="Ensembl" id="ENSMMDP00005008969.1"/>
    </source>
</evidence>
<dbReference type="GO" id="GO:0140268">
    <property type="term" value="C:endoplasmic reticulum-plasma membrane contact site"/>
    <property type="evidence" value="ECO:0007669"/>
    <property type="project" value="TreeGrafter"/>
</dbReference>
<reference evidence="2" key="1">
    <citation type="submission" date="2019-06" db="EMBL/GenBank/DDBJ databases">
        <authorList>
            <consortium name="Wellcome Sanger Institute Data Sharing"/>
        </authorList>
    </citation>
    <scope>NUCLEOTIDE SEQUENCE [LARGE SCALE GENOMIC DNA]</scope>
</reference>
<dbReference type="GO" id="GO:0005789">
    <property type="term" value="C:endoplasmic reticulum membrane"/>
    <property type="evidence" value="ECO:0007669"/>
    <property type="project" value="TreeGrafter"/>
</dbReference>
<dbReference type="AlphaFoldDB" id="A0A667X8X6"/>
<reference evidence="2" key="2">
    <citation type="submission" date="2025-08" db="UniProtKB">
        <authorList>
            <consortium name="Ensembl"/>
        </authorList>
    </citation>
    <scope>IDENTIFICATION</scope>
</reference>
<protein>
    <recommendedName>
        <fullName evidence="1">GRAM domain-containing protein</fullName>
    </recommendedName>
</protein>
<dbReference type="Ensembl" id="ENSMMDT00005009217.1">
    <property type="protein sequence ID" value="ENSMMDP00005008969.1"/>
    <property type="gene ID" value="ENSMMDG00005004938.1"/>
</dbReference>
<dbReference type="GO" id="GO:0120020">
    <property type="term" value="F:cholesterol transfer activity"/>
    <property type="evidence" value="ECO:0007669"/>
    <property type="project" value="TreeGrafter"/>
</dbReference>
<reference evidence="2" key="3">
    <citation type="submission" date="2025-09" db="UniProtKB">
        <authorList>
            <consortium name="Ensembl"/>
        </authorList>
    </citation>
    <scope>IDENTIFICATION</scope>
</reference>
<dbReference type="PANTHER" id="PTHR23319:SF1">
    <property type="entry name" value="PROTEIN ASTER-C"/>
    <property type="match status" value="1"/>
</dbReference>
<dbReference type="PANTHER" id="PTHR23319">
    <property type="entry name" value="GRAM DOMAIN CONTAINING 1B, ISOFORM E"/>
    <property type="match status" value="1"/>
</dbReference>
<evidence type="ECO:0000313" key="3">
    <source>
        <dbReference type="Proteomes" id="UP000472263"/>
    </source>
</evidence>
<dbReference type="Proteomes" id="UP000472263">
    <property type="component" value="Chromosome 20"/>
</dbReference>
<accession>A0A667X8X6</accession>
<evidence type="ECO:0000259" key="1">
    <source>
        <dbReference type="SMART" id="SM00568"/>
    </source>
</evidence>